<reference evidence="2" key="1">
    <citation type="journal article" date="2022" name="Cell">
        <title>Repeat-based holocentromeres influence genome architecture and karyotype evolution.</title>
        <authorList>
            <person name="Hofstatter P.G."/>
            <person name="Thangavel G."/>
            <person name="Lux T."/>
            <person name="Neumann P."/>
            <person name="Vondrak T."/>
            <person name="Novak P."/>
            <person name="Zhang M."/>
            <person name="Costa L."/>
            <person name="Castellani M."/>
            <person name="Scott A."/>
            <person name="Toegelov H."/>
            <person name="Fuchs J."/>
            <person name="Mata-Sucre Y."/>
            <person name="Dias Y."/>
            <person name="Vanzela A.L.L."/>
            <person name="Huettel B."/>
            <person name="Almeida C.C.S."/>
            <person name="Simkova H."/>
            <person name="Souza G."/>
            <person name="Pedrosa-Harand A."/>
            <person name="Macas J."/>
            <person name="Mayer K.F.X."/>
            <person name="Houben A."/>
            <person name="Marques A."/>
        </authorList>
    </citation>
    <scope>NUCLEOTIDE SEQUENCE</scope>
    <source>
        <strain evidence="2">RhyBre1mFocal</strain>
    </source>
</reference>
<dbReference type="PANTHER" id="PTHR33116">
    <property type="entry name" value="REVERSE TRANSCRIPTASE ZINC-BINDING DOMAIN-CONTAINING PROTEIN-RELATED-RELATED"/>
    <property type="match status" value="1"/>
</dbReference>
<feature type="domain" description="Reverse transcriptase" evidence="1">
    <location>
        <begin position="179"/>
        <end position="455"/>
    </location>
</feature>
<dbReference type="EMBL" id="JAMQYH010000004">
    <property type="protein sequence ID" value="KAJ1688870.1"/>
    <property type="molecule type" value="Genomic_DNA"/>
</dbReference>
<keyword evidence="3" id="KW-1185">Reference proteome</keyword>
<dbReference type="PANTHER" id="PTHR33116:SF78">
    <property type="entry name" value="OS12G0587133 PROTEIN"/>
    <property type="match status" value="1"/>
</dbReference>
<dbReference type="Pfam" id="PF00078">
    <property type="entry name" value="RVT_1"/>
    <property type="match status" value="1"/>
</dbReference>
<comment type="caution">
    <text evidence="2">The sequence shown here is derived from an EMBL/GenBank/DDBJ whole genome shotgun (WGS) entry which is preliminary data.</text>
</comment>
<evidence type="ECO:0000259" key="1">
    <source>
        <dbReference type="PROSITE" id="PS50878"/>
    </source>
</evidence>
<accession>A0A9Q0C7T4</accession>
<dbReference type="CDD" id="cd01650">
    <property type="entry name" value="RT_nLTR_like"/>
    <property type="match status" value="1"/>
</dbReference>
<protein>
    <recommendedName>
        <fullName evidence="1">Reverse transcriptase domain-containing protein</fullName>
    </recommendedName>
</protein>
<dbReference type="Pfam" id="PF13966">
    <property type="entry name" value="zf-RVT"/>
    <property type="match status" value="1"/>
</dbReference>
<evidence type="ECO:0000313" key="2">
    <source>
        <dbReference type="EMBL" id="KAJ1688870.1"/>
    </source>
</evidence>
<dbReference type="AlphaFoldDB" id="A0A9Q0C7T4"/>
<proteinExistence type="predicted"/>
<dbReference type="PROSITE" id="PS50878">
    <property type="entry name" value="RT_POL"/>
    <property type="match status" value="1"/>
</dbReference>
<dbReference type="InterPro" id="IPR043502">
    <property type="entry name" value="DNA/RNA_pol_sf"/>
</dbReference>
<gene>
    <name evidence="2" type="ORF">LUZ63_013025</name>
</gene>
<dbReference type="Proteomes" id="UP001151287">
    <property type="component" value="Unassembled WGS sequence"/>
</dbReference>
<dbReference type="OrthoDB" id="685956at2759"/>
<dbReference type="SUPFAM" id="SSF56672">
    <property type="entry name" value="DNA/RNA polymerases"/>
    <property type="match status" value="1"/>
</dbReference>
<sequence>MTSANNLIASLDRLEELRPLTNLEFALRIKLKAKAFELANFVEIKWHQRARTRWLRWGDRNTAYFHALSSAKQRAKHISSLQHNGQTLVQPGQIADAFTSFFHSLLGTASETYAFSCSHLYPTFTDLSPLGVPFSEQEIFRAVMSMADNKASGPDGFPNELFKRYWRVFKEDVLLVFYQLFSGTLCLHNSNYAHLILLPKKEVAMNVGDYRPISIINYIPKLISKVLALRLKPFLPDLITPCQTGFIRGRMIAENFTVARELVAHLNSSSSPSVLLKIDFLKAFDMVDWSFLNTILTQRNFPPNYISWINLLLTTASSSVLLNGCRSRPFKHKRGVRQGDPISPFLFLLATDVLARMLQGAATALDSALSTRLPSPFFLLQYADDTLIFASADIKTLRTLKLVLHLFAKVSGLQVNADKSSFVPFNLSSQQVGMVSSLLGFKISELPIDYLGLPLTMQKPNRACFQSILDKIEQRLSGWKSRLLSRAGRLVLASSVLSALPSYFMAVFKLPAWLIKSIDKARRRFIWGVNSQGNTRIPLLSWQHVCLPKAAGGLGLPDLHLQNLALLLKWLWRLYNAPLSLWSSVSRLLYSPVRGNNSPINWNGASSFFWKDVRSLRFYFQISATAVIGNGANTSFWFDNWGGEPLVYCLKHSVKPPRPKISFREAVPLLNQLLPMPRNLKENLICSVSQDVALNSQLDTASFRWASTGVFSVSSAYSSLALAGKARTPFMLCWGLKVRPTVKFFLHLLFNNRLLTQQQLQRRHISLGNPCVLCTAQVFEDSLHLFFQCPFVNEVWNTVRHVLNAPPLVVSHSVKDSLLSSFLALGSDVKLQAWLAVTLWCVWTDRNSSIFRHTTCSATATVARISQEAMHSFRWL</sequence>
<evidence type="ECO:0000313" key="3">
    <source>
        <dbReference type="Proteomes" id="UP001151287"/>
    </source>
</evidence>
<name>A0A9Q0C7T4_9POAL</name>
<organism evidence="2 3">
    <name type="scientific">Rhynchospora breviuscula</name>
    <dbReference type="NCBI Taxonomy" id="2022672"/>
    <lineage>
        <taxon>Eukaryota</taxon>
        <taxon>Viridiplantae</taxon>
        <taxon>Streptophyta</taxon>
        <taxon>Embryophyta</taxon>
        <taxon>Tracheophyta</taxon>
        <taxon>Spermatophyta</taxon>
        <taxon>Magnoliopsida</taxon>
        <taxon>Liliopsida</taxon>
        <taxon>Poales</taxon>
        <taxon>Cyperaceae</taxon>
        <taxon>Cyperoideae</taxon>
        <taxon>Rhynchosporeae</taxon>
        <taxon>Rhynchospora</taxon>
    </lineage>
</organism>
<dbReference type="InterPro" id="IPR000477">
    <property type="entry name" value="RT_dom"/>
</dbReference>
<dbReference type="InterPro" id="IPR026960">
    <property type="entry name" value="RVT-Znf"/>
</dbReference>